<feature type="compositionally biased region" description="Basic and acidic residues" evidence="1">
    <location>
        <begin position="1"/>
        <end position="21"/>
    </location>
</feature>
<feature type="region of interest" description="Disordered" evidence="1">
    <location>
        <begin position="114"/>
        <end position="183"/>
    </location>
</feature>
<feature type="compositionally biased region" description="Low complexity" evidence="1">
    <location>
        <begin position="143"/>
        <end position="154"/>
    </location>
</feature>
<feature type="compositionally biased region" description="Basic and acidic residues" evidence="1">
    <location>
        <begin position="31"/>
        <end position="45"/>
    </location>
</feature>
<feature type="region of interest" description="Disordered" evidence="1">
    <location>
        <begin position="1"/>
        <end position="88"/>
    </location>
</feature>
<dbReference type="Proteomes" id="UP000009168">
    <property type="component" value="Unassembled WGS sequence"/>
</dbReference>
<sequence length="658" mass="76914">MIERKPNYNEILSPRESDSKLQKCQSCQRPSNEKIKKANLKERAPSHNSIANKALSNSYSQRYKNKQSAQNNSVKKKNDQQQDQHSQNLKQALQAANLTYAHLKKRDKMFPIQNSSQNEQKSSCITKTVQSQNQIKQKDGKAQSQKISQNQISNEKIKDTQNLKLNSSTKDSRNLSLHGYTTPQNKNNQMLIYNKTLYKNDESFPTKDEISQKIADLVLKNINSKQKYELVQQYSAHNPVKEKKANQQIELEKEVQMPLDSSQKNQFKDLVKQINNQLNTLMSDENIKILEKSKNFHLNIQDITKTVSFYHINSSKLNSEQNMLSQRASSSQEKIQIQKCNTIQNNKNNQEEDSRIIFNKLFTSIDEIDTVKNATSFDNRRRSGSSGSPKFNEMRKKKKQMKTSIEKNKKQSEQQQFKSQIHQIQKLQDLIEPNTICKEKQYINSCLTQQDSKSSSMYQTASTNRNQNTDIDSQFYNKIDLETQISENSPNYKKINNQFVQENQKLYNGVDNQKNGKFQSLTYEKTQNVQDCKQSYQQNQKNLVTLKQKLDEQEKLKKSQTFFKKSADTSLKTLNTEYNQNFFIAEILKKSQSYRNQSITQQTQKKQLHDQDQKKTEQIIKYLQSPTPSKKNIYEQIHNTIIKQKIQEDRVKRQNVIK</sequence>
<evidence type="ECO:0000256" key="1">
    <source>
        <dbReference type="SAM" id="MobiDB-lite"/>
    </source>
</evidence>
<protein>
    <submittedName>
        <fullName evidence="2">Uncharacterized protein</fullName>
    </submittedName>
</protein>
<dbReference type="AlphaFoldDB" id="I7M3L5"/>
<dbReference type="RefSeq" id="XP_001023933.2">
    <property type="nucleotide sequence ID" value="XM_001023933.2"/>
</dbReference>
<organism evidence="2 3">
    <name type="scientific">Tetrahymena thermophila (strain SB210)</name>
    <dbReference type="NCBI Taxonomy" id="312017"/>
    <lineage>
        <taxon>Eukaryota</taxon>
        <taxon>Sar</taxon>
        <taxon>Alveolata</taxon>
        <taxon>Ciliophora</taxon>
        <taxon>Intramacronucleata</taxon>
        <taxon>Oligohymenophorea</taxon>
        <taxon>Hymenostomatida</taxon>
        <taxon>Tetrahymenina</taxon>
        <taxon>Tetrahymenidae</taxon>
        <taxon>Tetrahymena</taxon>
    </lineage>
</organism>
<proteinExistence type="predicted"/>
<dbReference type="EMBL" id="GG662472">
    <property type="protein sequence ID" value="EAS03688.2"/>
    <property type="molecule type" value="Genomic_DNA"/>
</dbReference>
<dbReference type="KEGG" id="tet:TTHERM_00474490"/>
<evidence type="ECO:0000313" key="2">
    <source>
        <dbReference type="EMBL" id="EAS03688.2"/>
    </source>
</evidence>
<evidence type="ECO:0000313" key="3">
    <source>
        <dbReference type="Proteomes" id="UP000009168"/>
    </source>
</evidence>
<keyword evidence="3" id="KW-1185">Reference proteome</keyword>
<name>I7M3L5_TETTS</name>
<dbReference type="InParanoid" id="I7M3L5"/>
<reference evidence="3" key="1">
    <citation type="journal article" date="2006" name="PLoS Biol.">
        <title>Macronuclear genome sequence of the ciliate Tetrahymena thermophila, a model eukaryote.</title>
        <authorList>
            <person name="Eisen J.A."/>
            <person name="Coyne R.S."/>
            <person name="Wu M."/>
            <person name="Wu D."/>
            <person name="Thiagarajan M."/>
            <person name="Wortman J.R."/>
            <person name="Badger J.H."/>
            <person name="Ren Q."/>
            <person name="Amedeo P."/>
            <person name="Jones K.M."/>
            <person name="Tallon L.J."/>
            <person name="Delcher A.L."/>
            <person name="Salzberg S.L."/>
            <person name="Silva J.C."/>
            <person name="Haas B.J."/>
            <person name="Majoros W.H."/>
            <person name="Farzad M."/>
            <person name="Carlton J.M."/>
            <person name="Smith R.K. Jr."/>
            <person name="Garg J."/>
            <person name="Pearlman R.E."/>
            <person name="Karrer K.M."/>
            <person name="Sun L."/>
            <person name="Manning G."/>
            <person name="Elde N.C."/>
            <person name="Turkewitz A.P."/>
            <person name="Asai D.J."/>
            <person name="Wilkes D.E."/>
            <person name="Wang Y."/>
            <person name="Cai H."/>
            <person name="Collins K."/>
            <person name="Stewart B.A."/>
            <person name="Lee S.R."/>
            <person name="Wilamowska K."/>
            <person name="Weinberg Z."/>
            <person name="Ruzzo W.L."/>
            <person name="Wloga D."/>
            <person name="Gaertig J."/>
            <person name="Frankel J."/>
            <person name="Tsao C.-C."/>
            <person name="Gorovsky M.A."/>
            <person name="Keeling P.J."/>
            <person name="Waller R.F."/>
            <person name="Patron N.J."/>
            <person name="Cherry J.M."/>
            <person name="Stover N.A."/>
            <person name="Krieger C.J."/>
            <person name="del Toro C."/>
            <person name="Ryder H.F."/>
            <person name="Williamson S.C."/>
            <person name="Barbeau R.A."/>
            <person name="Hamilton E.P."/>
            <person name="Orias E."/>
        </authorList>
    </citation>
    <scope>NUCLEOTIDE SEQUENCE [LARGE SCALE GENOMIC DNA]</scope>
    <source>
        <strain evidence="3">SB210</strain>
    </source>
</reference>
<accession>I7M3L5</accession>
<gene>
    <name evidence="2" type="ORF">TTHERM_00474490</name>
</gene>
<dbReference type="GeneID" id="7844278"/>
<feature type="compositionally biased region" description="Polar residues" evidence="1">
    <location>
        <begin position="114"/>
        <end position="135"/>
    </location>
</feature>
<feature type="region of interest" description="Disordered" evidence="1">
    <location>
        <begin position="376"/>
        <end position="414"/>
    </location>
</feature>
<feature type="compositionally biased region" description="Polar residues" evidence="1">
    <location>
        <begin position="46"/>
        <end position="73"/>
    </location>
</feature>